<protein>
    <submittedName>
        <fullName evidence="1">Uncharacterized protein</fullName>
    </submittedName>
</protein>
<evidence type="ECO:0000313" key="1">
    <source>
        <dbReference type="EMBL" id="CAE6961205.1"/>
    </source>
</evidence>
<dbReference type="EMBL" id="CAJNAS010000032">
    <property type="protein sequence ID" value="CAE6961205.1"/>
    <property type="molecule type" value="Genomic_DNA"/>
</dbReference>
<dbReference type="PROSITE" id="PS51257">
    <property type="entry name" value="PROKAR_LIPOPROTEIN"/>
    <property type="match status" value="1"/>
</dbReference>
<name>A0A9N8N7D1_9BURK</name>
<comment type="caution">
    <text evidence="1">The sequence shown here is derived from an EMBL/GenBank/DDBJ whole genome shotgun (WGS) entry which is preliminary data.</text>
</comment>
<gene>
    <name evidence="1" type="ORF">R70211_06965</name>
</gene>
<accession>A0A9N8N7D1</accession>
<proteinExistence type="predicted"/>
<dbReference type="Proteomes" id="UP000675121">
    <property type="component" value="Unassembled WGS sequence"/>
</dbReference>
<reference evidence="1" key="1">
    <citation type="submission" date="2021-02" db="EMBL/GenBank/DDBJ databases">
        <authorList>
            <person name="Vanwijnsberghe S."/>
        </authorList>
    </citation>
    <scope>NUCLEOTIDE SEQUENCE</scope>
    <source>
        <strain evidence="1">R-70211</strain>
    </source>
</reference>
<dbReference type="AlphaFoldDB" id="A0A9N8N7D1"/>
<dbReference type="RefSeq" id="WP_236061693.1">
    <property type="nucleotide sequence ID" value="NZ_CAJNAS010000032.1"/>
</dbReference>
<sequence>MTQMRCKKKYLGISALIITSLLAFFLGCLFAKKHDAGKTAVGDAKVSEATISDAKTNDNDPAVWMNPYAASSPIYREFNEYRQWILNNKQLTAASGTALPTDLLMLSGQLAAKGMPRLPADVLEQRLSSLNKILPSLDTHMCSTLIKGGFNASEFTSQAASVMNSFNADEAKAWFSVGRAAIEAQLDGSPLIVLPTEDALRGILKISKSMHEPQSKDFISGMAHLKTANEEDACATVRILYSRGNSLPDPYRGYMARMLLTGTKGNEKL</sequence>
<evidence type="ECO:0000313" key="2">
    <source>
        <dbReference type="Proteomes" id="UP000675121"/>
    </source>
</evidence>
<organism evidence="1 2">
    <name type="scientific">Paraburkholderia domus</name>
    <dbReference type="NCBI Taxonomy" id="2793075"/>
    <lineage>
        <taxon>Bacteria</taxon>
        <taxon>Pseudomonadati</taxon>
        <taxon>Pseudomonadota</taxon>
        <taxon>Betaproteobacteria</taxon>
        <taxon>Burkholderiales</taxon>
        <taxon>Burkholderiaceae</taxon>
        <taxon>Paraburkholderia</taxon>
    </lineage>
</organism>
<keyword evidence="2" id="KW-1185">Reference proteome</keyword>